<evidence type="ECO:0000259" key="2">
    <source>
        <dbReference type="PROSITE" id="PS51390"/>
    </source>
</evidence>
<evidence type="ECO:0000256" key="1">
    <source>
        <dbReference type="SAM" id="SignalP"/>
    </source>
</evidence>
<proteinExistence type="predicted"/>
<sequence length="215" mass="22276">MSAEKLLLLLGISTLLGCSAGKSFPRCPGGAIAGPLCNLQGTGSECDDYQICVSDPFSRGGGVCCGIPRTCPKQGPKCNLDGSGTTCKPGYTCNIIPYLRETYGKGVCCGIPDNICPKGSNQGPSCNVDGSGIPCKSGYRCTPTYGNLKEGFCCSRPINSNQNRTGTCPPPSTLAGICVVLPGENCSNDAECPQYSKCCIDGCGLFCRDAIFGFD</sequence>
<dbReference type="Pfam" id="PF00095">
    <property type="entry name" value="WAP"/>
    <property type="match status" value="1"/>
</dbReference>
<accession>A0ABD3X5X6</accession>
<protein>
    <recommendedName>
        <fullName evidence="2">WAP domain-containing protein</fullName>
    </recommendedName>
</protein>
<evidence type="ECO:0000313" key="3">
    <source>
        <dbReference type="EMBL" id="KAL3881657.1"/>
    </source>
</evidence>
<dbReference type="EMBL" id="JBJQND010000003">
    <property type="protein sequence ID" value="KAL3881657.1"/>
    <property type="molecule type" value="Genomic_DNA"/>
</dbReference>
<dbReference type="InterPro" id="IPR036645">
    <property type="entry name" value="Elafin-like_sf"/>
</dbReference>
<dbReference type="PROSITE" id="PS51390">
    <property type="entry name" value="WAP"/>
    <property type="match status" value="1"/>
</dbReference>
<feature type="domain" description="WAP" evidence="2">
    <location>
        <begin position="161"/>
        <end position="211"/>
    </location>
</feature>
<reference evidence="3 4" key="1">
    <citation type="submission" date="2024-11" db="EMBL/GenBank/DDBJ databases">
        <title>Chromosome-level genome assembly of the freshwater bivalve Anodonta woodiana.</title>
        <authorList>
            <person name="Chen X."/>
        </authorList>
    </citation>
    <scope>NUCLEOTIDE SEQUENCE [LARGE SCALE GENOMIC DNA]</scope>
    <source>
        <strain evidence="3">MN2024</strain>
        <tissue evidence="3">Gills</tissue>
    </source>
</reference>
<dbReference type="AlphaFoldDB" id="A0ABD3X5X6"/>
<name>A0ABD3X5X6_SINWO</name>
<dbReference type="PROSITE" id="PS51257">
    <property type="entry name" value="PROKAR_LIPOPROTEIN"/>
    <property type="match status" value="1"/>
</dbReference>
<comment type="caution">
    <text evidence="3">The sequence shown here is derived from an EMBL/GenBank/DDBJ whole genome shotgun (WGS) entry which is preliminary data.</text>
</comment>
<dbReference type="SMART" id="SM00217">
    <property type="entry name" value="WAP"/>
    <property type="match status" value="1"/>
</dbReference>
<feature type="chain" id="PRO_5044856872" description="WAP domain-containing protein" evidence="1">
    <location>
        <begin position="22"/>
        <end position="215"/>
    </location>
</feature>
<feature type="signal peptide" evidence="1">
    <location>
        <begin position="1"/>
        <end position="21"/>
    </location>
</feature>
<dbReference type="Proteomes" id="UP001634394">
    <property type="component" value="Unassembled WGS sequence"/>
</dbReference>
<keyword evidence="4" id="KW-1185">Reference proteome</keyword>
<evidence type="ECO:0000313" key="4">
    <source>
        <dbReference type="Proteomes" id="UP001634394"/>
    </source>
</evidence>
<dbReference type="Gene3D" id="4.10.75.10">
    <property type="entry name" value="Elafin-like"/>
    <property type="match status" value="1"/>
</dbReference>
<dbReference type="InterPro" id="IPR008197">
    <property type="entry name" value="WAP_dom"/>
</dbReference>
<dbReference type="SUPFAM" id="SSF57256">
    <property type="entry name" value="Elafin-like"/>
    <property type="match status" value="1"/>
</dbReference>
<gene>
    <name evidence="3" type="ORF">ACJMK2_028067</name>
</gene>
<organism evidence="3 4">
    <name type="scientific">Sinanodonta woodiana</name>
    <name type="common">Chinese pond mussel</name>
    <name type="synonym">Anodonta woodiana</name>
    <dbReference type="NCBI Taxonomy" id="1069815"/>
    <lineage>
        <taxon>Eukaryota</taxon>
        <taxon>Metazoa</taxon>
        <taxon>Spiralia</taxon>
        <taxon>Lophotrochozoa</taxon>
        <taxon>Mollusca</taxon>
        <taxon>Bivalvia</taxon>
        <taxon>Autobranchia</taxon>
        <taxon>Heteroconchia</taxon>
        <taxon>Palaeoheterodonta</taxon>
        <taxon>Unionida</taxon>
        <taxon>Unionoidea</taxon>
        <taxon>Unionidae</taxon>
        <taxon>Unioninae</taxon>
        <taxon>Sinanodonta</taxon>
    </lineage>
</organism>
<keyword evidence="1" id="KW-0732">Signal</keyword>